<dbReference type="RefSeq" id="WP_382391435.1">
    <property type="nucleotide sequence ID" value="NZ_JBHTCQ010000001.1"/>
</dbReference>
<dbReference type="Pfam" id="PF17132">
    <property type="entry name" value="Glyco_hydro_106"/>
    <property type="match status" value="1"/>
</dbReference>
<dbReference type="SUPFAM" id="SSF49785">
    <property type="entry name" value="Galactose-binding domain-like"/>
    <property type="match status" value="1"/>
</dbReference>
<evidence type="ECO:0000313" key="2">
    <source>
        <dbReference type="Proteomes" id="UP001596455"/>
    </source>
</evidence>
<dbReference type="PANTHER" id="PTHR36848">
    <property type="entry name" value="DNA-BINDING PROTEIN (PUTATIVE SECRETED PROTEIN)-RELATED"/>
    <property type="match status" value="1"/>
</dbReference>
<gene>
    <name evidence="1" type="ORF">ACFQQL_03870</name>
</gene>
<reference evidence="2" key="1">
    <citation type="journal article" date="2019" name="Int. J. Syst. Evol. Microbiol.">
        <title>The Global Catalogue of Microorganisms (GCM) 10K type strain sequencing project: providing services to taxonomists for standard genome sequencing and annotation.</title>
        <authorList>
            <consortium name="The Broad Institute Genomics Platform"/>
            <consortium name="The Broad Institute Genome Sequencing Center for Infectious Disease"/>
            <person name="Wu L."/>
            <person name="Ma J."/>
        </authorList>
    </citation>
    <scope>NUCLEOTIDE SEQUENCE [LARGE SCALE GENOMIC DNA]</scope>
    <source>
        <strain evidence="2">JCM 1490</strain>
    </source>
</reference>
<dbReference type="GO" id="GO:0016787">
    <property type="term" value="F:hydrolase activity"/>
    <property type="evidence" value="ECO:0007669"/>
    <property type="project" value="UniProtKB-KW"/>
</dbReference>
<sequence>MEASIPRPGPEPVTGAAALHAGFVRPDPAARPMTRWWWFGPAVERHRLREELDAIADGGYGGVEVAYVYPLSEETDRLGSPTFLADLRFAAEEARARGLRFDLTLGSGWSFGGPHIDGTTAARRLAWERHEVGPAGLEVPLVGRWPGESLVAAFTGDGSLQELPEHYDRIAHDEEVLRVPAGRGPRVVLLAWSRPTGQIVKRAAAGAEGPVLDHYSARATDTHLERFGEPLLTAVPPELLGSVFCDSLEVYGADWTPDLPAEFARRRGYELLPDLWALAPGERARARDGERPAGDVRADVYATLTELYEENFVARVRAWAHARGVPFRIQNYGEPPASISGYAAADLIEGEGWGWRELTQTRWATSAANLYGADVVSAETWTWVHSPSFRATPLDLKGELHEHLLLGVNQVVAHGWPYSPRTGDGLGWIFYAAGALDDRNPWWPAMPHLLGYTHRLSWLMRQGRRVSEVGIYAPYQDVYARMHEERPHRLDLWHRVREHVGDAVPAAIRDAALDYDVFDDASVEVLDPARFRVVVLPAVSRLPAPTAAWLERARDAGTCVLRLGGSIDLGTPVSDLATALPGLLDPPLRVAAGGDDGAVGVTYRRVGDVDVFFVANTSPHGRTVTLVPRLPRGVVERWDPDTGNVTAVLDGAAELTLELHPYEAVVLVGHDGEPTDRPKLSPPTFATTLDGPWTLRYADEETAHEVVLPHRWEDDPGRHGYSGAATYTTTVHGAPGADRPAVTLDLGPASAVSRAGADRDGVRGRSYRTEVVPPVGAVAEVAVNGRLAGVAWHPPYAVGIGHLLGPGENTLSVTVRNTAANALAGDRSVRDAAALSRERYGRRFAMQDLERAADTVSSGLLAVPTLRTEAGQPS</sequence>
<dbReference type="Proteomes" id="UP001596455">
    <property type="component" value="Unassembled WGS sequence"/>
</dbReference>
<keyword evidence="2" id="KW-1185">Reference proteome</keyword>
<comment type="caution">
    <text evidence="1">The sequence shown here is derived from an EMBL/GenBank/DDBJ whole genome shotgun (WGS) entry which is preliminary data.</text>
</comment>
<accession>A0ABW2Q427</accession>
<dbReference type="PANTHER" id="PTHR36848:SF2">
    <property type="entry name" value="SECRETED PROTEIN"/>
    <property type="match status" value="1"/>
</dbReference>
<organism evidence="1 2">
    <name type="scientific">Georgenia alba</name>
    <dbReference type="NCBI Taxonomy" id="2233858"/>
    <lineage>
        <taxon>Bacteria</taxon>
        <taxon>Bacillati</taxon>
        <taxon>Actinomycetota</taxon>
        <taxon>Actinomycetes</taxon>
        <taxon>Micrococcales</taxon>
        <taxon>Bogoriellaceae</taxon>
        <taxon>Georgenia</taxon>
    </lineage>
</organism>
<dbReference type="InterPro" id="IPR053161">
    <property type="entry name" value="Ulvan_degrading_GH"/>
</dbReference>
<dbReference type="Gene3D" id="2.60.120.260">
    <property type="entry name" value="Galactose-binding domain-like"/>
    <property type="match status" value="1"/>
</dbReference>
<keyword evidence="1" id="KW-0378">Hydrolase</keyword>
<dbReference type="InterPro" id="IPR008979">
    <property type="entry name" value="Galactose-bd-like_sf"/>
</dbReference>
<dbReference type="EMBL" id="JBHTCQ010000001">
    <property type="protein sequence ID" value="MFC7404238.1"/>
    <property type="molecule type" value="Genomic_DNA"/>
</dbReference>
<evidence type="ECO:0000313" key="1">
    <source>
        <dbReference type="EMBL" id="MFC7404238.1"/>
    </source>
</evidence>
<proteinExistence type="predicted"/>
<name>A0ABW2Q427_9MICO</name>
<protein>
    <submittedName>
        <fullName evidence="1">Glycosyl hydrolase</fullName>
    </submittedName>
</protein>